<accession>A0ABM9LYD0</accession>
<evidence type="ECO:0000313" key="1">
    <source>
        <dbReference type="EMBL" id="CAJ1506866.1"/>
    </source>
</evidence>
<gene>
    <name evidence="1" type="ORF">MU0053_003319</name>
</gene>
<dbReference type="EMBL" id="OY726397">
    <property type="protein sequence ID" value="CAJ1506866.1"/>
    <property type="molecule type" value="Genomic_DNA"/>
</dbReference>
<keyword evidence="2" id="KW-1185">Reference proteome</keyword>
<proteinExistence type="predicted"/>
<dbReference type="Proteomes" id="UP001190465">
    <property type="component" value="Chromosome"/>
</dbReference>
<reference evidence="1 2" key="1">
    <citation type="submission" date="2023-08" db="EMBL/GenBank/DDBJ databases">
        <authorList>
            <person name="Folkvardsen B D."/>
            <person name="Norman A."/>
        </authorList>
    </citation>
    <scope>NUCLEOTIDE SEQUENCE [LARGE SCALE GENOMIC DNA]</scope>
    <source>
        <strain evidence="1 2">Mu0053</strain>
    </source>
</reference>
<sequence>MADLEVAEDRSCSPKAVAAESSFAPVFDVRAANRRAIASTAACTAETAAEGLMRRAHADPTNTANQVHRRRIMLRRQRLQATQRHNS</sequence>
<protein>
    <submittedName>
        <fullName evidence="1">Uncharacterized protein</fullName>
    </submittedName>
</protein>
<name>A0ABM9LYD0_9MYCO</name>
<organism evidence="1 2">
    <name type="scientific">[Mycobacterium] burgundiense</name>
    <dbReference type="NCBI Taxonomy" id="3064286"/>
    <lineage>
        <taxon>Bacteria</taxon>
        <taxon>Bacillati</taxon>
        <taxon>Actinomycetota</taxon>
        <taxon>Actinomycetes</taxon>
        <taxon>Mycobacteriales</taxon>
        <taxon>Mycobacteriaceae</taxon>
        <taxon>Mycolicibacterium</taxon>
    </lineage>
</organism>
<evidence type="ECO:0000313" key="2">
    <source>
        <dbReference type="Proteomes" id="UP001190465"/>
    </source>
</evidence>
<dbReference type="RefSeq" id="WP_308478713.1">
    <property type="nucleotide sequence ID" value="NZ_OY726397.1"/>
</dbReference>